<dbReference type="GO" id="GO:0009146">
    <property type="term" value="P:purine nucleoside triphosphate catabolic process"/>
    <property type="evidence" value="ECO:0007669"/>
    <property type="project" value="UniProtKB-UniRule"/>
</dbReference>
<evidence type="ECO:0000256" key="8">
    <source>
        <dbReference type="ARBA" id="ARBA00051875"/>
    </source>
</evidence>
<keyword evidence="3 10" id="KW-0479">Metal-binding</keyword>
<dbReference type="EMBL" id="JFHK01000006">
    <property type="protein sequence ID" value="OAA30903.1"/>
    <property type="molecule type" value="Genomic_DNA"/>
</dbReference>
<evidence type="ECO:0000256" key="3">
    <source>
        <dbReference type="ARBA" id="ARBA00022723"/>
    </source>
</evidence>
<comment type="function">
    <text evidence="10">Pyrophosphatase that catalyzes the hydrolysis of nucleoside triphosphates to their monophosphate derivatives, with a high preference for the non-canonical purine nucleotides XTP (xanthosine triphosphate), dITP (deoxyinosine triphosphate) and ITP. Seems to function as a house-cleaning enzyme that removes non-canonical purine nucleotides from the nucleotide pool, thus preventing their incorporation into DNA/RNA and avoiding chromosomal lesions.</text>
</comment>
<keyword evidence="7 10" id="KW-0546">Nucleotide metabolism</keyword>
<feature type="binding site" evidence="10">
    <location>
        <begin position="151"/>
        <end position="154"/>
    </location>
    <ligand>
        <name>substrate</name>
    </ligand>
</feature>
<dbReference type="GO" id="GO:0017111">
    <property type="term" value="F:ribonucleoside triphosphate phosphatase activity"/>
    <property type="evidence" value="ECO:0007669"/>
    <property type="project" value="InterPro"/>
</dbReference>
<comment type="catalytic activity">
    <reaction evidence="9 10">
        <text>XTP + H2O = XMP + diphosphate + H(+)</text>
        <dbReference type="Rhea" id="RHEA:28610"/>
        <dbReference type="ChEBI" id="CHEBI:15377"/>
        <dbReference type="ChEBI" id="CHEBI:15378"/>
        <dbReference type="ChEBI" id="CHEBI:33019"/>
        <dbReference type="ChEBI" id="CHEBI:57464"/>
        <dbReference type="ChEBI" id="CHEBI:61314"/>
        <dbReference type="EC" id="3.6.1.66"/>
    </reaction>
</comment>
<dbReference type="PANTHER" id="PTHR11067">
    <property type="entry name" value="INOSINE TRIPHOSPHATE PYROPHOSPHATASE/HAM1 PROTEIN"/>
    <property type="match status" value="1"/>
</dbReference>
<organism evidence="12 13">
    <name type="scientific">Kosmotoga arenicorallina S304</name>
    <dbReference type="NCBI Taxonomy" id="1453497"/>
    <lineage>
        <taxon>Bacteria</taxon>
        <taxon>Thermotogati</taxon>
        <taxon>Thermotogota</taxon>
        <taxon>Thermotogae</taxon>
        <taxon>Kosmotogales</taxon>
        <taxon>Kosmotogaceae</taxon>
        <taxon>Kosmotoga</taxon>
    </lineage>
</organism>
<dbReference type="PANTHER" id="PTHR11067:SF9">
    <property type="entry name" value="INOSINE TRIPHOSPHATE PYROPHOSPHATASE"/>
    <property type="match status" value="1"/>
</dbReference>
<dbReference type="SUPFAM" id="SSF52972">
    <property type="entry name" value="ITPase-like"/>
    <property type="match status" value="1"/>
</dbReference>
<dbReference type="Pfam" id="PF01725">
    <property type="entry name" value="Ham1p_like"/>
    <property type="match status" value="1"/>
</dbReference>
<dbReference type="GO" id="GO:0005829">
    <property type="term" value="C:cytosol"/>
    <property type="evidence" value="ECO:0007669"/>
    <property type="project" value="TreeGrafter"/>
</dbReference>
<sequence>METMKIYLVTANKHKAFEINALAGDEWSIMPVASIAGDKIDIEENGATFLQNALIKVETFKGLRVPLIADDSGLEIDALGGFPGIKSARFMEGRPYTEKMEELLKRLDDEKNRKARFKCAAVYYHPTGVVLAAEGIVEGTIAKEIRGSQGFGYDPIFIPDGYEMTFGELGQDVKSSISHRARAFKRLFSLLRLFFSSTDTTVHR</sequence>
<dbReference type="InterPro" id="IPR002637">
    <property type="entry name" value="RdgB/HAM1"/>
</dbReference>
<evidence type="ECO:0000256" key="4">
    <source>
        <dbReference type="ARBA" id="ARBA00022741"/>
    </source>
</evidence>
<evidence type="ECO:0000256" key="11">
    <source>
        <dbReference type="RuleBase" id="RU003781"/>
    </source>
</evidence>
<dbReference type="Proteomes" id="UP000077339">
    <property type="component" value="Unassembled WGS sequence"/>
</dbReference>
<feature type="binding site" evidence="10">
    <location>
        <begin position="179"/>
        <end position="180"/>
    </location>
    <ligand>
        <name>substrate</name>
    </ligand>
</feature>
<dbReference type="GO" id="GO:0046872">
    <property type="term" value="F:metal ion binding"/>
    <property type="evidence" value="ECO:0007669"/>
    <property type="project" value="UniProtKB-KW"/>
</dbReference>
<reference evidence="12 13" key="1">
    <citation type="submission" date="2014-02" db="EMBL/GenBank/DDBJ databases">
        <title>Kosmotoga genome sequencing.</title>
        <authorList>
            <person name="Pollo S.M."/>
            <person name="Charchuk R."/>
            <person name="Nesbo C.L."/>
        </authorList>
    </citation>
    <scope>NUCLEOTIDE SEQUENCE [LARGE SCALE GENOMIC DNA]</scope>
    <source>
        <strain evidence="12 13">S304</strain>
    </source>
</reference>
<comment type="caution">
    <text evidence="12">The sequence shown here is derived from an EMBL/GenBank/DDBJ whole genome shotgun (WGS) entry which is preliminary data.</text>
</comment>
<keyword evidence="5 10" id="KW-0378">Hydrolase</keyword>
<dbReference type="NCBIfam" id="TIGR00042">
    <property type="entry name" value="RdgB/HAM1 family non-canonical purine NTP pyrophosphatase"/>
    <property type="match status" value="1"/>
</dbReference>
<dbReference type="STRING" id="1453497.AT15_09475"/>
<comment type="similarity">
    <text evidence="1 10 11">Belongs to the HAM1 NTPase family.</text>
</comment>
<evidence type="ECO:0000256" key="6">
    <source>
        <dbReference type="ARBA" id="ARBA00022842"/>
    </source>
</evidence>
<gene>
    <name evidence="12" type="ORF">AT15_09475</name>
</gene>
<dbReference type="EC" id="3.6.1.66" evidence="10"/>
<evidence type="ECO:0000256" key="10">
    <source>
        <dbReference type="HAMAP-Rule" id="MF_01405"/>
    </source>
</evidence>
<accession>A0A176K1R5</accession>
<comment type="subunit">
    <text evidence="2 10">Homodimer.</text>
</comment>
<dbReference type="GO" id="GO:0036222">
    <property type="term" value="F:XTP diphosphatase activity"/>
    <property type="evidence" value="ECO:0007669"/>
    <property type="project" value="UniProtKB-UniRule"/>
</dbReference>
<dbReference type="InterPro" id="IPR029001">
    <property type="entry name" value="ITPase-like_fam"/>
</dbReference>
<proteinExistence type="inferred from homology"/>
<comment type="catalytic activity">
    <reaction evidence="8 10">
        <text>dITP + H2O = dIMP + diphosphate + H(+)</text>
        <dbReference type="Rhea" id="RHEA:28342"/>
        <dbReference type="ChEBI" id="CHEBI:15377"/>
        <dbReference type="ChEBI" id="CHEBI:15378"/>
        <dbReference type="ChEBI" id="CHEBI:33019"/>
        <dbReference type="ChEBI" id="CHEBI:61194"/>
        <dbReference type="ChEBI" id="CHEBI:61382"/>
        <dbReference type="EC" id="3.6.1.66"/>
    </reaction>
</comment>
<dbReference type="CDD" id="cd00515">
    <property type="entry name" value="HAM1"/>
    <property type="match status" value="1"/>
</dbReference>
<feature type="binding site" evidence="10">
    <location>
        <position position="174"/>
    </location>
    <ligand>
        <name>substrate</name>
    </ligand>
</feature>
<name>A0A176K1R5_9BACT</name>
<feature type="binding site" evidence="10">
    <location>
        <position position="43"/>
    </location>
    <ligand>
        <name>Mg(2+)</name>
        <dbReference type="ChEBI" id="CHEBI:18420"/>
    </ligand>
</feature>
<dbReference type="AlphaFoldDB" id="A0A176K1R5"/>
<dbReference type="FunFam" id="3.90.950.10:FF:000001">
    <property type="entry name" value="dITP/XTP pyrophosphatase"/>
    <property type="match status" value="1"/>
</dbReference>
<evidence type="ECO:0000256" key="1">
    <source>
        <dbReference type="ARBA" id="ARBA00008023"/>
    </source>
</evidence>
<keyword evidence="4 10" id="KW-0547">Nucleotide-binding</keyword>
<comment type="catalytic activity">
    <reaction evidence="10">
        <text>ITP + H2O = IMP + diphosphate + H(+)</text>
        <dbReference type="Rhea" id="RHEA:29399"/>
        <dbReference type="ChEBI" id="CHEBI:15377"/>
        <dbReference type="ChEBI" id="CHEBI:15378"/>
        <dbReference type="ChEBI" id="CHEBI:33019"/>
        <dbReference type="ChEBI" id="CHEBI:58053"/>
        <dbReference type="ChEBI" id="CHEBI:61402"/>
        <dbReference type="EC" id="3.6.1.66"/>
    </reaction>
</comment>
<feature type="binding site" evidence="10">
    <location>
        <position position="72"/>
    </location>
    <ligand>
        <name>substrate</name>
    </ligand>
</feature>
<evidence type="ECO:0000313" key="12">
    <source>
        <dbReference type="EMBL" id="OAA30903.1"/>
    </source>
</evidence>
<dbReference type="HAMAP" id="MF_01405">
    <property type="entry name" value="Non_canon_purine_NTPase"/>
    <property type="match status" value="1"/>
</dbReference>
<dbReference type="InterPro" id="IPR020922">
    <property type="entry name" value="dITP/XTP_pyrophosphatase"/>
</dbReference>
<feature type="binding site" evidence="10">
    <location>
        <begin position="10"/>
        <end position="15"/>
    </location>
    <ligand>
        <name>substrate</name>
    </ligand>
</feature>
<keyword evidence="6 10" id="KW-0460">Magnesium</keyword>
<dbReference type="Gene3D" id="3.90.950.10">
    <property type="match status" value="1"/>
</dbReference>
<evidence type="ECO:0000256" key="5">
    <source>
        <dbReference type="ARBA" id="ARBA00022801"/>
    </source>
</evidence>
<evidence type="ECO:0000256" key="7">
    <source>
        <dbReference type="ARBA" id="ARBA00023080"/>
    </source>
</evidence>
<protein>
    <recommendedName>
        <fullName evidence="10">dITP/XTP pyrophosphatase</fullName>
        <ecNumber evidence="10">3.6.1.66</ecNumber>
    </recommendedName>
    <alternativeName>
        <fullName evidence="10">Non-canonical purine NTP pyrophosphatase</fullName>
    </alternativeName>
    <alternativeName>
        <fullName evidence="10">Non-standard purine NTP pyrophosphatase</fullName>
    </alternativeName>
    <alternativeName>
        <fullName evidence="10">Nucleoside-triphosphate diphosphatase</fullName>
    </alternativeName>
    <alternativeName>
        <fullName evidence="10">Nucleoside-triphosphate pyrophosphatase</fullName>
        <shortName evidence="10">NTPase</shortName>
    </alternativeName>
</protein>
<dbReference type="GO" id="GO:0009117">
    <property type="term" value="P:nucleotide metabolic process"/>
    <property type="evidence" value="ECO:0007669"/>
    <property type="project" value="UniProtKB-KW"/>
</dbReference>
<evidence type="ECO:0000256" key="9">
    <source>
        <dbReference type="ARBA" id="ARBA00052017"/>
    </source>
</evidence>
<feature type="binding site" evidence="10">
    <location>
        <position position="71"/>
    </location>
    <ligand>
        <name>Mg(2+)</name>
        <dbReference type="ChEBI" id="CHEBI:18420"/>
    </ligand>
</feature>
<dbReference type="GO" id="GO:0000166">
    <property type="term" value="F:nucleotide binding"/>
    <property type="evidence" value="ECO:0007669"/>
    <property type="project" value="UniProtKB-KW"/>
</dbReference>
<feature type="active site" description="Proton acceptor" evidence="10">
    <location>
        <position position="71"/>
    </location>
</feature>
<evidence type="ECO:0000256" key="2">
    <source>
        <dbReference type="ARBA" id="ARBA00011738"/>
    </source>
</evidence>
<dbReference type="GO" id="GO:0035870">
    <property type="term" value="F:dITP diphosphatase activity"/>
    <property type="evidence" value="ECO:0007669"/>
    <property type="project" value="UniProtKB-UniRule"/>
</dbReference>
<evidence type="ECO:0000313" key="13">
    <source>
        <dbReference type="Proteomes" id="UP000077339"/>
    </source>
</evidence>
<comment type="cofactor">
    <cofactor evidence="10">
        <name>Mg(2+)</name>
        <dbReference type="ChEBI" id="CHEBI:18420"/>
    </cofactor>
    <text evidence="10">Binds 1 Mg(2+) ion per subunit.</text>
</comment>
<keyword evidence="13" id="KW-1185">Reference proteome</keyword>
<dbReference type="GO" id="GO:0036220">
    <property type="term" value="F:ITP diphosphatase activity"/>
    <property type="evidence" value="ECO:0007669"/>
    <property type="project" value="UniProtKB-UniRule"/>
</dbReference>